<dbReference type="PaxDb" id="55529-EKX47398"/>
<protein>
    <submittedName>
        <fullName evidence="2 3">Uncharacterized protein</fullName>
    </submittedName>
</protein>
<reference evidence="3" key="3">
    <citation type="submission" date="2015-06" db="UniProtKB">
        <authorList>
            <consortium name="EnsemblProtists"/>
        </authorList>
    </citation>
    <scope>IDENTIFICATION</scope>
</reference>
<keyword evidence="4" id="KW-1185">Reference proteome</keyword>
<organism evidence="2">
    <name type="scientific">Guillardia theta (strain CCMP2712)</name>
    <name type="common">Cryptophyte</name>
    <dbReference type="NCBI Taxonomy" id="905079"/>
    <lineage>
        <taxon>Eukaryota</taxon>
        <taxon>Cryptophyceae</taxon>
        <taxon>Pyrenomonadales</taxon>
        <taxon>Geminigeraceae</taxon>
        <taxon>Guillardia</taxon>
    </lineage>
</organism>
<dbReference type="AlphaFoldDB" id="L1JFV8"/>
<accession>L1JFV8</accession>
<feature type="region of interest" description="Disordered" evidence="1">
    <location>
        <begin position="145"/>
        <end position="165"/>
    </location>
</feature>
<reference evidence="4" key="2">
    <citation type="submission" date="2012-11" db="EMBL/GenBank/DDBJ databases">
        <authorList>
            <person name="Kuo A."/>
            <person name="Curtis B.A."/>
            <person name="Tanifuji G."/>
            <person name="Burki F."/>
            <person name="Gruber A."/>
            <person name="Irimia M."/>
            <person name="Maruyama S."/>
            <person name="Arias M.C."/>
            <person name="Ball S.G."/>
            <person name="Gile G.H."/>
            <person name="Hirakawa Y."/>
            <person name="Hopkins J.F."/>
            <person name="Rensing S.A."/>
            <person name="Schmutz J."/>
            <person name="Symeonidi A."/>
            <person name="Elias M."/>
            <person name="Eveleigh R.J."/>
            <person name="Herman E.K."/>
            <person name="Klute M.J."/>
            <person name="Nakayama T."/>
            <person name="Obornik M."/>
            <person name="Reyes-Prieto A."/>
            <person name="Armbrust E.V."/>
            <person name="Aves S.J."/>
            <person name="Beiko R.G."/>
            <person name="Coutinho P."/>
            <person name="Dacks J.B."/>
            <person name="Durnford D.G."/>
            <person name="Fast N.M."/>
            <person name="Green B.R."/>
            <person name="Grisdale C."/>
            <person name="Hempe F."/>
            <person name="Henrissat B."/>
            <person name="Hoppner M.P."/>
            <person name="Ishida K.-I."/>
            <person name="Kim E."/>
            <person name="Koreny L."/>
            <person name="Kroth P.G."/>
            <person name="Liu Y."/>
            <person name="Malik S.-B."/>
            <person name="Maier U.G."/>
            <person name="McRose D."/>
            <person name="Mock T."/>
            <person name="Neilson J.A."/>
            <person name="Onodera N.T."/>
            <person name="Poole A.M."/>
            <person name="Pritham E.J."/>
            <person name="Richards T.A."/>
            <person name="Rocap G."/>
            <person name="Roy S.W."/>
            <person name="Sarai C."/>
            <person name="Schaack S."/>
            <person name="Shirato S."/>
            <person name="Slamovits C.H."/>
            <person name="Spencer D.F."/>
            <person name="Suzuki S."/>
            <person name="Worden A.Z."/>
            <person name="Zauner S."/>
            <person name="Barry K."/>
            <person name="Bell C."/>
            <person name="Bharti A.K."/>
            <person name="Crow J.A."/>
            <person name="Grimwood J."/>
            <person name="Kramer R."/>
            <person name="Lindquist E."/>
            <person name="Lucas S."/>
            <person name="Salamov A."/>
            <person name="McFadden G.I."/>
            <person name="Lane C.E."/>
            <person name="Keeling P.J."/>
            <person name="Gray M.W."/>
            <person name="Grigoriev I.V."/>
            <person name="Archibald J.M."/>
        </authorList>
    </citation>
    <scope>NUCLEOTIDE SEQUENCE</scope>
    <source>
        <strain evidence="4">CCMP2712</strain>
    </source>
</reference>
<sequence>MLEESAKKQLTMGSKGDKMLGLKSMFSKVENNPNVKMVKGQYKALEAIDDLGSVSNKRLFLHKAHSKKRNVLHAIADVAKKAGVKISVGKISATEKEKAANMVEELLKSASKQIKMKAASPREVFKSKMKKAMFNYKLYKGQHRPGVHDTKPIQQSLPEKNPSWKSKLEYRNPNFHDKMAKALLYYQAYRTGGGSRTKPMKPDIPTAADEASKPEYVMNDSVSSMHRRHGSVQSSHANHRYKCDLTGCHVIEATEEFRPNGLYIGLKEELAQMSKSHVHTSSRVAGMSPTLSRPSDHAAALRRLQKKSQQYNDAMPLNPLNGIPGYTPRHRSKETEAEAPVTSLLNRMPVPDSPKKLLETKAYMQQLSQGQGHDSAPAFDDAAPKMFR</sequence>
<dbReference type="Proteomes" id="UP000011087">
    <property type="component" value="Unassembled WGS sequence"/>
</dbReference>
<evidence type="ECO:0000313" key="3">
    <source>
        <dbReference type="EnsemblProtists" id="EKX47398"/>
    </source>
</evidence>
<gene>
    <name evidence="2" type="ORF">GUITHDRAFT_106843</name>
</gene>
<dbReference type="RefSeq" id="XP_005834378.1">
    <property type="nucleotide sequence ID" value="XM_005834321.1"/>
</dbReference>
<proteinExistence type="predicted"/>
<dbReference type="KEGG" id="gtt:GUITHDRAFT_106843"/>
<dbReference type="GeneID" id="17303984"/>
<dbReference type="HOGENOM" id="CLU_712604_0_0_1"/>
<reference evidence="2 4" key="1">
    <citation type="journal article" date="2012" name="Nature">
        <title>Algal genomes reveal evolutionary mosaicism and the fate of nucleomorphs.</title>
        <authorList>
            <consortium name="DOE Joint Genome Institute"/>
            <person name="Curtis B.A."/>
            <person name="Tanifuji G."/>
            <person name="Burki F."/>
            <person name="Gruber A."/>
            <person name="Irimia M."/>
            <person name="Maruyama S."/>
            <person name="Arias M.C."/>
            <person name="Ball S.G."/>
            <person name="Gile G.H."/>
            <person name="Hirakawa Y."/>
            <person name="Hopkins J.F."/>
            <person name="Kuo A."/>
            <person name="Rensing S.A."/>
            <person name="Schmutz J."/>
            <person name="Symeonidi A."/>
            <person name="Elias M."/>
            <person name="Eveleigh R.J."/>
            <person name="Herman E.K."/>
            <person name="Klute M.J."/>
            <person name="Nakayama T."/>
            <person name="Obornik M."/>
            <person name="Reyes-Prieto A."/>
            <person name="Armbrust E.V."/>
            <person name="Aves S.J."/>
            <person name="Beiko R.G."/>
            <person name="Coutinho P."/>
            <person name="Dacks J.B."/>
            <person name="Durnford D.G."/>
            <person name="Fast N.M."/>
            <person name="Green B.R."/>
            <person name="Grisdale C.J."/>
            <person name="Hempel F."/>
            <person name="Henrissat B."/>
            <person name="Hoppner M.P."/>
            <person name="Ishida K."/>
            <person name="Kim E."/>
            <person name="Koreny L."/>
            <person name="Kroth P.G."/>
            <person name="Liu Y."/>
            <person name="Malik S.B."/>
            <person name="Maier U.G."/>
            <person name="McRose D."/>
            <person name="Mock T."/>
            <person name="Neilson J.A."/>
            <person name="Onodera N.T."/>
            <person name="Poole A.M."/>
            <person name="Pritham E.J."/>
            <person name="Richards T.A."/>
            <person name="Rocap G."/>
            <person name="Roy S.W."/>
            <person name="Sarai C."/>
            <person name="Schaack S."/>
            <person name="Shirato S."/>
            <person name="Slamovits C.H."/>
            <person name="Spencer D.F."/>
            <person name="Suzuki S."/>
            <person name="Worden A.Z."/>
            <person name="Zauner S."/>
            <person name="Barry K."/>
            <person name="Bell C."/>
            <person name="Bharti A.K."/>
            <person name="Crow J.A."/>
            <person name="Grimwood J."/>
            <person name="Kramer R."/>
            <person name="Lindquist E."/>
            <person name="Lucas S."/>
            <person name="Salamov A."/>
            <person name="McFadden G.I."/>
            <person name="Lane C.E."/>
            <person name="Keeling P.J."/>
            <person name="Gray M.W."/>
            <person name="Grigoriev I.V."/>
            <person name="Archibald J.M."/>
        </authorList>
    </citation>
    <scope>NUCLEOTIDE SEQUENCE</scope>
    <source>
        <strain evidence="2 4">CCMP2712</strain>
    </source>
</reference>
<dbReference type="EMBL" id="JH992990">
    <property type="protein sequence ID" value="EKX47398.1"/>
    <property type="molecule type" value="Genomic_DNA"/>
</dbReference>
<evidence type="ECO:0000313" key="2">
    <source>
        <dbReference type="EMBL" id="EKX47398.1"/>
    </source>
</evidence>
<evidence type="ECO:0000313" key="4">
    <source>
        <dbReference type="Proteomes" id="UP000011087"/>
    </source>
</evidence>
<name>L1JFV8_GUITC</name>
<feature type="region of interest" description="Disordered" evidence="1">
    <location>
        <begin position="365"/>
        <end position="388"/>
    </location>
</feature>
<evidence type="ECO:0000256" key="1">
    <source>
        <dbReference type="SAM" id="MobiDB-lite"/>
    </source>
</evidence>
<feature type="region of interest" description="Disordered" evidence="1">
    <location>
        <begin position="313"/>
        <end position="339"/>
    </location>
</feature>
<dbReference type="EnsemblProtists" id="EKX47398">
    <property type="protein sequence ID" value="EKX47398"/>
    <property type="gene ID" value="GUITHDRAFT_106843"/>
</dbReference>